<dbReference type="PANTHER" id="PTHR19981:SF1">
    <property type="entry name" value="RHEA, ISOFORM B"/>
    <property type="match status" value="1"/>
</dbReference>
<dbReference type="GO" id="GO:0001726">
    <property type="term" value="C:ruffle"/>
    <property type="evidence" value="ECO:0007669"/>
    <property type="project" value="InterPro"/>
</dbReference>
<dbReference type="FunFam" id="1.20.120.230:FF:000002">
    <property type="entry name" value="Talin 2"/>
    <property type="match status" value="1"/>
</dbReference>
<dbReference type="GO" id="GO:0005737">
    <property type="term" value="C:cytoplasm"/>
    <property type="evidence" value="ECO:0007669"/>
    <property type="project" value="TreeGrafter"/>
</dbReference>
<feature type="region of interest" description="Disordered" evidence="5">
    <location>
        <begin position="3638"/>
        <end position="3664"/>
    </location>
</feature>
<dbReference type="PANTHER" id="PTHR19981">
    <property type="entry name" value="TALIN"/>
    <property type="match status" value="1"/>
</dbReference>
<dbReference type="FunFam" id="1.20.1410.10:FF:000001">
    <property type="entry name" value="Talin 2"/>
    <property type="match status" value="1"/>
</dbReference>
<dbReference type="InterPro" id="IPR054060">
    <property type="entry name" value="TLN1-like_RS"/>
</dbReference>
<dbReference type="SUPFAM" id="SSF109880">
    <property type="entry name" value="A middle domain of Talin 1"/>
    <property type="match status" value="1"/>
</dbReference>
<dbReference type="SUPFAM" id="SSF50729">
    <property type="entry name" value="PH domain-like"/>
    <property type="match status" value="1"/>
</dbReference>
<protein>
    <recommendedName>
        <fullName evidence="10">Talin-1</fullName>
    </recommendedName>
</protein>
<organism evidence="8 9">
    <name type="scientific">Arctia plantaginis</name>
    <name type="common">Wood tiger moth</name>
    <name type="synonym">Phalaena plantaginis</name>
    <dbReference type="NCBI Taxonomy" id="874455"/>
    <lineage>
        <taxon>Eukaryota</taxon>
        <taxon>Metazoa</taxon>
        <taxon>Ecdysozoa</taxon>
        <taxon>Arthropoda</taxon>
        <taxon>Hexapoda</taxon>
        <taxon>Insecta</taxon>
        <taxon>Pterygota</taxon>
        <taxon>Neoptera</taxon>
        <taxon>Endopterygota</taxon>
        <taxon>Lepidoptera</taxon>
        <taxon>Glossata</taxon>
        <taxon>Ditrysia</taxon>
        <taxon>Noctuoidea</taxon>
        <taxon>Erebidae</taxon>
        <taxon>Arctiinae</taxon>
        <taxon>Arctia</taxon>
    </lineage>
</organism>
<dbReference type="Gene3D" id="2.30.29.30">
    <property type="entry name" value="Pleckstrin-homology domain (PH domain)/Phosphotyrosine-binding domain (PTB)"/>
    <property type="match status" value="1"/>
</dbReference>
<dbReference type="FunFam" id="1.20.80.10:FF:000007">
    <property type="entry name" value="Talin 2"/>
    <property type="match status" value="1"/>
</dbReference>
<reference evidence="8 9" key="1">
    <citation type="submission" date="2020-04" db="EMBL/GenBank/DDBJ databases">
        <authorList>
            <person name="Wallbank WR R."/>
            <person name="Pardo Diaz C."/>
            <person name="Kozak K."/>
            <person name="Martin S."/>
            <person name="Jiggins C."/>
            <person name="Moest M."/>
            <person name="Warren A I."/>
            <person name="Byers J.R.P. K."/>
            <person name="Montejo-Kovacevich G."/>
            <person name="Yen C E."/>
        </authorList>
    </citation>
    <scope>NUCLEOTIDE SEQUENCE [LARGE SCALE GENOMIC DNA]</scope>
</reference>
<name>A0A8S1BSC0_ARCPL</name>
<evidence type="ECO:0000313" key="8">
    <source>
        <dbReference type="EMBL" id="CAB3262151.1"/>
    </source>
</evidence>
<feature type="compositionally biased region" description="Polar residues" evidence="5">
    <location>
        <begin position="3698"/>
        <end position="3712"/>
    </location>
</feature>
<dbReference type="SUPFAM" id="SSF47220">
    <property type="entry name" value="alpha-catenin/vinculin-like"/>
    <property type="match status" value="3"/>
</dbReference>
<dbReference type="GO" id="GO:0005856">
    <property type="term" value="C:cytoskeleton"/>
    <property type="evidence" value="ECO:0007669"/>
    <property type="project" value="UniProtKB-SubCell"/>
</dbReference>
<dbReference type="OrthoDB" id="2985014at2759"/>
<dbReference type="FunFam" id="2.30.29.30:FF:000028">
    <property type="entry name" value="Talin 2"/>
    <property type="match status" value="1"/>
</dbReference>
<comment type="caution">
    <text evidence="8">The sequence shown here is derived from an EMBL/GenBank/DDBJ whole genome shotgun (WGS) entry which is preliminary data.</text>
</comment>
<dbReference type="InterPro" id="IPR011993">
    <property type="entry name" value="PH-like_dom_sf"/>
</dbReference>
<dbReference type="InterPro" id="IPR015224">
    <property type="entry name" value="Talin_cent"/>
</dbReference>
<dbReference type="PROSITE" id="PS50945">
    <property type="entry name" value="I_LWEQ"/>
    <property type="match status" value="1"/>
</dbReference>
<dbReference type="CDD" id="cd14473">
    <property type="entry name" value="FERM_B-lobe"/>
    <property type="match status" value="1"/>
</dbReference>
<feature type="domain" description="I/LWEQ" evidence="7">
    <location>
        <begin position="3010"/>
        <end position="3250"/>
    </location>
</feature>
<dbReference type="InterPro" id="IPR002404">
    <property type="entry name" value="IRS_PTB"/>
</dbReference>
<dbReference type="InterPro" id="IPR036476">
    <property type="entry name" value="Talin_cent_sf"/>
</dbReference>
<dbReference type="InterPro" id="IPR019748">
    <property type="entry name" value="FERM_central"/>
</dbReference>
<dbReference type="Pfam" id="PF16511">
    <property type="entry name" value="FERM_f0"/>
    <property type="match status" value="1"/>
</dbReference>
<dbReference type="Gene3D" id="1.20.1410.10">
    <property type="entry name" value="I/LWEQ domain"/>
    <property type="match status" value="1"/>
</dbReference>
<dbReference type="Pfam" id="PF25177">
    <property type="entry name" value="Talin_VBS2"/>
    <property type="match status" value="1"/>
</dbReference>
<dbReference type="InterPro" id="IPR019749">
    <property type="entry name" value="Band_41_domain"/>
</dbReference>
<dbReference type="SMART" id="SM01244">
    <property type="entry name" value="IRS"/>
    <property type="match status" value="1"/>
</dbReference>
<sequence>MFKDLLYLTNENELKARFCNRLRNTLPSKNNNLYIAAQVVPFYRKACLRSRIEHALSDNWRRLTAPRAGSFQTRPRHRSFSQERPRHRRGSSHSLDLDLEQPQDRPYQTATIHKAHSLTKMAALSLKISIDGGKVVKTIQFDPSTTVYDACRIIREKILEASSGDPKEYGLFLASEEDNKKGIWLEASRSLDYYMLRNGDLLEYNKKTRNLRVRMLDGTVKTLLVDDSQVVANLMVVICTKIGITNYDEYGLVREEQKEEPDPCEKPNYGTLTLKRKHQEKERDAKMEQLRKKLRTDDEVNWVEPSKTLREQGIDVTETLLLRRKLFFSDRNVDSRDPVQLNLLYVQARDAILDGMHPVTQDKACEFAGIQCQIQFGDHREDKHTTGFLDLKEFLPASYVKVKGIEKKVFKEHKKHVGLSELDAKVLYTKSARDLKTYGVAFFLVKEKMKGKNKLVPRLLGVTKDSVLRLDEKTKEILQTWPLTTVRRWCASPNTFTLDFGDYSDQYYSVQTTEAEQILQVIAGYIDIIVRKQRAKEHLGIEGDEGSAMLEDSVSPSKANIIQHDTFKSGKVNTESVAKPAVHRPGAEGAKPFAVGHMTGAQQTTVSGQIITGHTPPAASQMQQTKVTSILTEPQRALLSTITSGREIIKQTEESLSRASLPSLGHDASSVKWKQVTMDTNKQVVTSQIAAMNAATAQVVTLTSGPTEEVDHTAVGAAITTITTNLPEMTKGVQMIAALMEDDGHGDKLLDATRNLCTAFSDLLKAAEPETKEPRQNLLNAASRVGEASTTVLYTIGEETEEDKETQDILLSLAKAVANTTAALVLKAKNVAAQCRDEQPLQNAIIAAATNCALATSQLVACAKVVAPTLHNPACREQLASAARQVAQAVERLVEACNNVPESAAPGVEHLTAAAHRVTEELERLLAHCDLERRAVATVTERSVETVMSASERVVAAADASDMVRHARLLGQATAHLITNIKTEAEKQPSESQRKLLAAAKLLADATARMVEAARQCASSPQDREKQEALRRAAEELRYITVDYAQGQDIVGSQVARLQESARQAASSATQLIASAHNATQYNTNKYTQETLLEECKSLNEQIPRVVDAVNVASIRAGEATAQLDLISASETFLQPSGHVIAASRGALPTVVDGPTAKHLADTTHMFTASCSELRSAVGRARISCKGLELDAAAEIIKSLQAELDELEEAARAFDFRPLPGQTEEWAFQTMKTASRSAASATSALASGARLRDAGACARAGGELAAALRDFNAGLRAHAARAAPPCLPRLIGSGRQVLCSSQTLVEHVKIYLTTSESIESTPIMSIAKDISQGLEQTLEAVPSHKELDLAMENINETLNILNMGEFPPSDKSYGELQSELNSAAVGLSSAAAQLVGGVERPPALAACSQHFGDAFNSLLGVSMEMAGQTEDRDAQTLMVSSMKSVTVNSSKLLGTAKSVSQDLTRPNAKNQLAAAARAVTESINRLVDVCTEAAPGQKECSAAIRSIESTRPLLNSPTQPITELGYFACLDCVVDQSKSLSEGMSSMASSVKRSEVEQFSRAVATVASAVQGLVECTAQAAYLVAVSDETSVAGRPGLVDQAQFGRAALAIEQACRALSDSSSNQQQVLSAATVIAKHTSALCNACRVASGRTAEPQAKRHFVQAAKDVANSTAALVKEIKALDTDYSEANRARCAAATGPLQDAVRSLCQFADSPEFASIPAKISPQARQNQEAILDCGRSIISGSCSMLESARALALAPAERAHWQLLAQHSKTVSDSIKALVTNIKEKAPGQRECANGLEALNKQLRELDHVAMQAVGQELMPRKNNNLQGYTEQIENSATEMLERLEPLRVAANSEAENLGHAVTQLVSYVEPLVSGAIGAASNITESNTQANLLEHTRTVLETAAQLLVEAKTAAGNPRAVSVHGRVDAQAAASRGALGELVARVRDVSAARGAVGPLLDTLARSIARLTEHRMSLIGSYDETDSFVDYQTRMVGAAKEIARLSTDMTAKSATDASRLVQLGNEMCQKYEQLAQDSVGASATTPNGDVANRIRVAVVELGESVSELIKAGGHCRLSAIPQNQRAVADNAKIVNEKVVAVLGALQAGSRGTQACIDAAATISAIIGDLDTTILFASAGTLHSEKDTDTFSDHRENILKTAKTLVEDTKTLVGGAAGTQEQLATAAQSAVSTIVQLCEVVKLGAMSLGSANPEPQVLLLHAARDVAGALRDLAAATTAASGKHVAHPDMHRLKHAAKRLSDTTKRWSLPFKTNTLPKYNRRSITLRADYNSCDSETDIFQSDQEDELVKLLDYSSQDDDVSPTIFHDNCEEIITYIESLLTRPPARSAKDDDLNERYNKAARNSLVDMDWRVLKYGENILLGEVKKLTDLCHDIADKAEKKRKRDTLQRIKANNDLDNEMKRLSAVIEHLDTEIVNDVKIETVPNKKPKLDDDGELKSPVFRLKKIRPVNLDVHTTSPEAKEAVKQLLSPEEKQKSESTEITVKPDVITTEMTNGTTEETKITKVTDVNTMTRKVRMEFWKMFKDDTEWWKGLAKRNLDKMEEARKELERFSGHELVLGEYQTERDKYEKEKFTLETFIDEVDRSKAVNRDLEYNKKYEEIVLKLIEFAKKDFIYKGFDPLIEKLKALSNIKIDKRKKVEIQDILNIYSQIDTSKYTYEELCLLEKYYKEIIRKYKSESRNKEIVTTDNIKDNIINITHSTNTFNNRKSPHNMEIFDLTRTYPMQYYANNWWSIYEDVLKNREKQFGSIDNWWHVYETILNKTTTKEELERIRTVIEHRNRRPNSRMEEQLKMLEEIRNDRFRETEAVTTRDDESLMVTNVTSLLKTVKAVEDEHTRGTRALESTIEAISQEIEVLMSPTPPKSLATPEELIRCTRQMTVATARAVAAGNANKQDQLTAAANLGRKTVVDLLVACKGAAHGAETSDLQSRTLESGRAAAEAYRALLNGVLSACNGDVAARQHFPELSRRVAHAVADIIATAELLKGSDWVDPDDPTVIAENELLGAAASIDAAAKKLDSLRPRKSVKVQEADESLNFDEMILEAAKSIITATSALVRAASAAQRELIDQGKVARRPTSSSDDGQWSEGLISAARLVAAAAHSLVEAANALVQGAGSEERLISSARQVASSTAQLLVACKVKADPSSESTRRLQAAGAEVIRSTDNLVRAARDAIQTEEERSLVLNRRMVGGIAQEIDARSEVLRIEKELEEARGRLTAIRQAKYKIRAGETSGEETDTDVQLGYASDASGHHRFKTPNSSFANTTYSPNSTYSPHNTHNTTQNTTITSHISQLNQSIHGTPAHPTHSVQAGPPKSPMSPGYGYSTPKSPVNNQTSTYNQNQSTAYNQSSNTYNRDEKQYTVQSPTFSSFRPQEDPKQNYEGFTTRLSTKDRTMNKTYETRLYDTPRPLDIKTDSQQSQYEYKYEPPKTPLSPKFNARELKFDDKTEPIYSTLKKPFDGVGQTFSEHQKSTEAIPGGIKHSEYKIVNESYSSYPKTEFVKTELREEVKSPFHSTPKIDRSTELVKAVTPDYDRISSPYGGPNYMEETTTEVKEIPNGTQKVTTTKIYSSSPVNLTTTSTKYEPIRLEGIDELSKSFDNDSKYSTLDSRFNTLESKLSSDTSRSFMRPSEFQTSDYQSSTSVSKVKKPSDLVKEIDSMDKKFSKQTITSETVERKSVMTSSHKSETSSTITKKFGNF</sequence>
<dbReference type="Gene3D" id="1.20.80.10">
    <property type="match status" value="1"/>
</dbReference>
<dbReference type="InterPro" id="IPR015009">
    <property type="entry name" value="Vinculin-bd_dom"/>
</dbReference>
<dbReference type="Pfam" id="PF21896">
    <property type="entry name" value="Talin_IBS2B"/>
    <property type="match status" value="4"/>
</dbReference>
<accession>A0A8S1BSC0</accession>
<dbReference type="GO" id="GO:0005925">
    <property type="term" value="C:focal adhesion"/>
    <property type="evidence" value="ECO:0007669"/>
    <property type="project" value="InterPro"/>
</dbReference>
<dbReference type="Pfam" id="PF08913">
    <property type="entry name" value="VBS"/>
    <property type="match status" value="1"/>
</dbReference>
<feature type="compositionally biased region" description="Polar residues" evidence="5">
    <location>
        <begin position="3638"/>
        <end position="3658"/>
    </location>
</feature>
<keyword evidence="3" id="KW-0206">Cytoskeleton</keyword>
<evidence type="ECO:0000256" key="5">
    <source>
        <dbReference type="SAM" id="MobiDB-lite"/>
    </source>
</evidence>
<dbReference type="Proteomes" id="UP000494256">
    <property type="component" value="Unassembled WGS sequence"/>
</dbReference>
<dbReference type="InterPro" id="IPR014352">
    <property type="entry name" value="FERM/acyl-CoA-bd_prot_sf"/>
</dbReference>
<dbReference type="GO" id="GO:0051015">
    <property type="term" value="F:actin filament binding"/>
    <property type="evidence" value="ECO:0007669"/>
    <property type="project" value="InterPro"/>
</dbReference>
<dbReference type="Gene3D" id="3.10.20.90">
    <property type="entry name" value="Phosphatidylinositol 3-kinase Catalytic Subunit, Chain A, domain 1"/>
    <property type="match status" value="2"/>
</dbReference>
<dbReference type="GO" id="GO:0030036">
    <property type="term" value="P:actin cytoskeleton organization"/>
    <property type="evidence" value="ECO:0007669"/>
    <property type="project" value="TreeGrafter"/>
</dbReference>
<comment type="subcellular location">
    <subcellularLocation>
        <location evidence="1">Cytoplasm</location>
        <location evidence="1">Cytoskeleton</location>
    </subcellularLocation>
</comment>
<dbReference type="SUPFAM" id="SSF47031">
    <property type="entry name" value="Second domain of FERM"/>
    <property type="match status" value="1"/>
</dbReference>
<dbReference type="GO" id="GO:0009887">
    <property type="term" value="P:animal organ morphogenesis"/>
    <property type="evidence" value="ECO:0007669"/>
    <property type="project" value="UniProtKB-ARBA"/>
</dbReference>
<feature type="coiled-coil region" evidence="4">
    <location>
        <begin position="1190"/>
        <end position="1217"/>
    </location>
</feature>
<feature type="compositionally biased region" description="Basic residues" evidence="5">
    <location>
        <begin position="74"/>
        <end position="91"/>
    </location>
</feature>
<evidence type="ECO:0000259" key="7">
    <source>
        <dbReference type="PROSITE" id="PS50945"/>
    </source>
</evidence>
<evidence type="ECO:0000313" key="9">
    <source>
        <dbReference type="Proteomes" id="UP000494256"/>
    </source>
</evidence>
<evidence type="ECO:0000256" key="4">
    <source>
        <dbReference type="SAM" id="Coils"/>
    </source>
</evidence>
<dbReference type="Gene3D" id="1.20.1420.10">
    <property type="entry name" value="Talin, central domain"/>
    <property type="match status" value="7"/>
</dbReference>
<dbReference type="PROSITE" id="PS50057">
    <property type="entry name" value="FERM_3"/>
    <property type="match status" value="1"/>
</dbReference>
<dbReference type="InterPro" id="IPR035963">
    <property type="entry name" value="FERM_2"/>
</dbReference>
<dbReference type="Gene3D" id="1.20.120.230">
    <property type="entry name" value="Alpha-catenin/vinculin-like"/>
    <property type="match status" value="5"/>
</dbReference>
<feature type="region of interest" description="Disordered" evidence="5">
    <location>
        <begin position="3319"/>
        <end position="3361"/>
    </location>
</feature>
<evidence type="ECO:0000256" key="3">
    <source>
        <dbReference type="ARBA" id="ARBA00023212"/>
    </source>
</evidence>
<feature type="region of interest" description="Disordered" evidence="5">
    <location>
        <begin position="3694"/>
        <end position="3718"/>
    </location>
</feature>
<feature type="region of interest" description="Disordered" evidence="5">
    <location>
        <begin position="67"/>
        <end position="102"/>
    </location>
</feature>
<dbReference type="Pfam" id="PF02174">
    <property type="entry name" value="IRS"/>
    <property type="match status" value="1"/>
</dbReference>
<dbReference type="CDD" id="cd17090">
    <property type="entry name" value="FERM_F1_TLN"/>
    <property type="match status" value="1"/>
</dbReference>
<dbReference type="SMART" id="SM00295">
    <property type="entry name" value="B41"/>
    <property type="match status" value="1"/>
</dbReference>
<keyword evidence="4" id="KW-0175">Coiled coil</keyword>
<dbReference type="SMART" id="SM00307">
    <property type="entry name" value="ILWEQ"/>
    <property type="match status" value="1"/>
</dbReference>
<dbReference type="SUPFAM" id="SSF109885">
    <property type="entry name" value="I/LWEQ domain"/>
    <property type="match status" value="4"/>
</dbReference>
<dbReference type="CDD" id="cd17089">
    <property type="entry name" value="FERM_F0_TLN"/>
    <property type="match status" value="1"/>
</dbReference>
<dbReference type="GO" id="GO:0098609">
    <property type="term" value="P:cell-cell adhesion"/>
    <property type="evidence" value="ECO:0007669"/>
    <property type="project" value="TreeGrafter"/>
</dbReference>
<dbReference type="Pfam" id="PF21865">
    <property type="entry name" value="TLN1-like_RS"/>
    <property type="match status" value="2"/>
</dbReference>
<dbReference type="InterPro" id="IPR032425">
    <property type="entry name" value="FERM_f0"/>
</dbReference>
<dbReference type="InterPro" id="IPR000299">
    <property type="entry name" value="FERM_domain"/>
</dbReference>
<feature type="region of interest" description="Disordered" evidence="5">
    <location>
        <begin position="3429"/>
        <end position="3457"/>
    </location>
</feature>
<keyword evidence="2" id="KW-0963">Cytoplasm</keyword>
<dbReference type="GO" id="GO:0005178">
    <property type="term" value="F:integrin binding"/>
    <property type="evidence" value="ECO:0007669"/>
    <property type="project" value="TreeGrafter"/>
</dbReference>
<evidence type="ECO:0008006" key="10">
    <source>
        <dbReference type="Google" id="ProtNLM"/>
    </source>
</evidence>
<evidence type="ECO:0000256" key="1">
    <source>
        <dbReference type="ARBA" id="ARBA00004245"/>
    </source>
</evidence>
<dbReference type="Pfam" id="PF21692">
    <property type="entry name" value="Talin_R4"/>
    <property type="match status" value="1"/>
</dbReference>
<dbReference type="InterPro" id="IPR049108">
    <property type="entry name" value="Talin_R4"/>
</dbReference>
<dbReference type="Pfam" id="PF01608">
    <property type="entry name" value="I_LWEQ"/>
    <property type="match status" value="1"/>
</dbReference>
<dbReference type="EMBL" id="CADEBD010001048">
    <property type="protein sequence ID" value="CAB3262151.1"/>
    <property type="molecule type" value="Genomic_DNA"/>
</dbReference>
<dbReference type="GO" id="GO:0005886">
    <property type="term" value="C:plasma membrane"/>
    <property type="evidence" value="ECO:0007669"/>
    <property type="project" value="TreeGrafter"/>
</dbReference>
<dbReference type="InterPro" id="IPR054082">
    <property type="entry name" value="Talin_IBS2B"/>
</dbReference>
<dbReference type="InterPro" id="IPR002558">
    <property type="entry name" value="ILWEQ_dom"/>
</dbReference>
<dbReference type="InterPro" id="IPR037438">
    <property type="entry name" value="Talin1/2-RS"/>
</dbReference>
<gene>
    <name evidence="8" type="ORF">APLA_LOCUS17610</name>
</gene>
<dbReference type="InterPro" id="IPR036723">
    <property type="entry name" value="Alpha-catenin/vinculin-like_sf"/>
</dbReference>
<dbReference type="GO" id="GO:0005200">
    <property type="term" value="F:structural constituent of cytoskeleton"/>
    <property type="evidence" value="ECO:0007669"/>
    <property type="project" value="InterPro"/>
</dbReference>
<dbReference type="InterPro" id="IPR057346">
    <property type="entry name" value="Talin1/2_VBS2"/>
</dbReference>
<feature type="domain" description="FERM" evidence="6">
    <location>
        <begin position="209"/>
        <end position="533"/>
    </location>
</feature>
<proteinExistence type="predicted"/>
<dbReference type="InterPro" id="IPR035964">
    <property type="entry name" value="I/LWEQ_dom_sf"/>
</dbReference>
<dbReference type="CDD" id="cd10569">
    <property type="entry name" value="FERM_C_Talin"/>
    <property type="match status" value="1"/>
</dbReference>
<dbReference type="Pfam" id="PF09141">
    <property type="entry name" value="Talin_middle"/>
    <property type="match status" value="1"/>
</dbReference>
<dbReference type="CDD" id="cd12150">
    <property type="entry name" value="talin-RS"/>
    <property type="match status" value="1"/>
</dbReference>
<evidence type="ECO:0000256" key="2">
    <source>
        <dbReference type="ARBA" id="ARBA00022490"/>
    </source>
</evidence>
<evidence type="ECO:0000259" key="6">
    <source>
        <dbReference type="PROSITE" id="PS50057"/>
    </source>
</evidence>
<dbReference type="GO" id="GO:0030182">
    <property type="term" value="P:neuron differentiation"/>
    <property type="evidence" value="ECO:0007669"/>
    <property type="project" value="UniProtKB-ARBA"/>
</dbReference>